<sequence>MRKGEATRSTILDEAFRLATRVGFEGVTIGQLAEQTELSKSGLYAHFASKEQLQLDTLARAREHFIDRVVRPALATERGEPRVRMLFERWVAWAEEGDGCLFVAASAELDDRPGRLRDALVRNEVDWLDLIATVARTAISEGHFREDLDPDQFAYELHGIELAHHHAVRLLRDPRAGARTRTAFESLVVAARGTH</sequence>
<feature type="domain" description="HTH tetR-type" evidence="5">
    <location>
        <begin position="5"/>
        <end position="65"/>
    </location>
</feature>
<dbReference type="GO" id="GO:0003677">
    <property type="term" value="F:DNA binding"/>
    <property type="evidence" value="ECO:0007669"/>
    <property type="project" value="UniProtKB-UniRule"/>
</dbReference>
<dbReference type="OrthoDB" id="326421at2"/>
<dbReference type="PROSITE" id="PS50977">
    <property type="entry name" value="HTH_TETR_2"/>
    <property type="match status" value="1"/>
</dbReference>
<evidence type="ECO:0000259" key="5">
    <source>
        <dbReference type="PROSITE" id="PS50977"/>
    </source>
</evidence>
<keyword evidence="1" id="KW-0805">Transcription regulation</keyword>
<keyword evidence="7" id="KW-1185">Reference proteome</keyword>
<dbReference type="InterPro" id="IPR009057">
    <property type="entry name" value="Homeodomain-like_sf"/>
</dbReference>
<evidence type="ECO:0000256" key="4">
    <source>
        <dbReference type="PROSITE-ProRule" id="PRU00335"/>
    </source>
</evidence>
<evidence type="ECO:0000313" key="6">
    <source>
        <dbReference type="EMBL" id="PVG82293.1"/>
    </source>
</evidence>
<proteinExistence type="predicted"/>
<comment type="caution">
    <text evidence="6">The sequence shown here is derived from an EMBL/GenBank/DDBJ whole genome shotgun (WGS) entry which is preliminary data.</text>
</comment>
<dbReference type="Gene3D" id="1.10.357.10">
    <property type="entry name" value="Tetracycline Repressor, domain 2"/>
    <property type="match status" value="1"/>
</dbReference>
<evidence type="ECO:0000256" key="3">
    <source>
        <dbReference type="ARBA" id="ARBA00023163"/>
    </source>
</evidence>
<dbReference type="InterPro" id="IPR036271">
    <property type="entry name" value="Tet_transcr_reg_TetR-rel_C_sf"/>
</dbReference>
<dbReference type="PRINTS" id="PR00455">
    <property type="entry name" value="HTHTETR"/>
</dbReference>
<evidence type="ECO:0000256" key="2">
    <source>
        <dbReference type="ARBA" id="ARBA00023125"/>
    </source>
</evidence>
<organism evidence="6 7">
    <name type="scientific">Nocardioides gansuensis</name>
    <dbReference type="NCBI Taxonomy" id="2138300"/>
    <lineage>
        <taxon>Bacteria</taxon>
        <taxon>Bacillati</taxon>
        <taxon>Actinomycetota</taxon>
        <taxon>Actinomycetes</taxon>
        <taxon>Propionibacteriales</taxon>
        <taxon>Nocardioidaceae</taxon>
        <taxon>Nocardioides</taxon>
    </lineage>
</organism>
<reference evidence="6 7" key="1">
    <citation type="submission" date="2018-04" db="EMBL/GenBank/DDBJ databases">
        <title>Genome of Nocardioides gansuensis WSJ-1.</title>
        <authorList>
            <person name="Wu S."/>
            <person name="Wang G."/>
        </authorList>
    </citation>
    <scope>NUCLEOTIDE SEQUENCE [LARGE SCALE GENOMIC DNA]</scope>
    <source>
        <strain evidence="6 7">WSJ-1</strain>
    </source>
</reference>
<keyword evidence="3" id="KW-0804">Transcription</keyword>
<dbReference type="Pfam" id="PF00440">
    <property type="entry name" value="TetR_N"/>
    <property type="match status" value="1"/>
</dbReference>
<dbReference type="Gene3D" id="1.10.10.60">
    <property type="entry name" value="Homeodomain-like"/>
    <property type="match status" value="1"/>
</dbReference>
<dbReference type="Proteomes" id="UP000246018">
    <property type="component" value="Unassembled WGS sequence"/>
</dbReference>
<evidence type="ECO:0000256" key="1">
    <source>
        <dbReference type="ARBA" id="ARBA00023015"/>
    </source>
</evidence>
<dbReference type="PANTHER" id="PTHR47506">
    <property type="entry name" value="TRANSCRIPTIONAL REGULATORY PROTEIN"/>
    <property type="match status" value="1"/>
</dbReference>
<evidence type="ECO:0000313" key="7">
    <source>
        <dbReference type="Proteomes" id="UP000246018"/>
    </source>
</evidence>
<dbReference type="RefSeq" id="WP_116572597.1">
    <property type="nucleotide sequence ID" value="NZ_QDGZ01000005.1"/>
</dbReference>
<dbReference type="PANTHER" id="PTHR47506:SF6">
    <property type="entry name" value="HTH-TYPE TRANSCRIPTIONAL REPRESSOR NEMR"/>
    <property type="match status" value="1"/>
</dbReference>
<name>A0A2T8F9D2_9ACTN</name>
<dbReference type="SUPFAM" id="SSF46689">
    <property type="entry name" value="Homeodomain-like"/>
    <property type="match status" value="1"/>
</dbReference>
<dbReference type="Pfam" id="PF16925">
    <property type="entry name" value="TetR_C_13"/>
    <property type="match status" value="1"/>
</dbReference>
<keyword evidence="2 4" id="KW-0238">DNA-binding</keyword>
<accession>A0A2T8F9D2</accession>
<feature type="DNA-binding region" description="H-T-H motif" evidence="4">
    <location>
        <begin position="28"/>
        <end position="47"/>
    </location>
</feature>
<dbReference type="EMBL" id="QDGZ01000005">
    <property type="protein sequence ID" value="PVG82293.1"/>
    <property type="molecule type" value="Genomic_DNA"/>
</dbReference>
<dbReference type="InterPro" id="IPR011075">
    <property type="entry name" value="TetR_C"/>
</dbReference>
<gene>
    <name evidence="6" type="ORF">DDE18_12415</name>
</gene>
<dbReference type="AlphaFoldDB" id="A0A2T8F9D2"/>
<dbReference type="SUPFAM" id="SSF48498">
    <property type="entry name" value="Tetracyclin repressor-like, C-terminal domain"/>
    <property type="match status" value="1"/>
</dbReference>
<dbReference type="InterPro" id="IPR001647">
    <property type="entry name" value="HTH_TetR"/>
</dbReference>
<protein>
    <submittedName>
        <fullName evidence="6">TetR family transcriptional regulator</fullName>
    </submittedName>
</protein>